<dbReference type="GO" id="GO:0003987">
    <property type="term" value="F:acetate-CoA ligase activity"/>
    <property type="evidence" value="ECO:0007669"/>
    <property type="project" value="UniProtKB-EC"/>
</dbReference>
<dbReference type="PANTHER" id="PTHR43605">
    <property type="entry name" value="ACYL-COENZYME A SYNTHETASE"/>
    <property type="match status" value="1"/>
</dbReference>
<evidence type="ECO:0000313" key="8">
    <source>
        <dbReference type="Proteomes" id="UP000236884"/>
    </source>
</evidence>
<dbReference type="GO" id="GO:0015645">
    <property type="term" value="F:fatty acid ligase activity"/>
    <property type="evidence" value="ECO:0007669"/>
    <property type="project" value="TreeGrafter"/>
</dbReference>
<feature type="domain" description="AMP-binding enzyme C-terminal" evidence="6">
    <location>
        <begin position="451"/>
        <end position="529"/>
    </location>
</feature>
<organism evidence="7 8">
    <name type="scientific">Variibacter gotjawalensis</name>
    <dbReference type="NCBI Taxonomy" id="1333996"/>
    <lineage>
        <taxon>Bacteria</taxon>
        <taxon>Pseudomonadati</taxon>
        <taxon>Pseudomonadota</taxon>
        <taxon>Alphaproteobacteria</taxon>
        <taxon>Hyphomicrobiales</taxon>
        <taxon>Nitrobacteraceae</taxon>
        <taxon>Variibacter</taxon>
    </lineage>
</organism>
<dbReference type="Pfam" id="PF13193">
    <property type="entry name" value="AMP-binding_C"/>
    <property type="match status" value="1"/>
</dbReference>
<keyword evidence="2 7" id="KW-0436">Ligase</keyword>
<dbReference type="GO" id="GO:0005524">
    <property type="term" value="F:ATP binding"/>
    <property type="evidence" value="ECO:0007669"/>
    <property type="project" value="UniProtKB-KW"/>
</dbReference>
<sequence>MLDRYAAERASFDWSSVRRALDWDDTGPVLLGHTIVDRHTDSLRPALIWIGEDGREITVSYRELSEASSRFANVLRSRGVAPGDRVAGLMPRVPETLICILGVLKAGAIYVPLFTGFGPDALNFRLEHSGARVVVTHHAVRGQLPAEISSDVICVHGDGERVAGDIDFAEELSRASDVFAETPRDRESIATLIYTSGSTGQPKGGAIAVNFLAAIWPYITYGIDLRTDDVLWPTGDPGWGYGFVCYLGALARGATVVSLQPNPSADLALSILARHDVTKLATTPTLLRGLMALGDARVSGVRTQLQNITSCGEPLNAKVVEFFRDAWNLTPMDHFGATELALPIGNYGTLDVPVRAGSMGLPSPGFDITIVDDSGSELPSGTIGFLASRTDGDSRYWVNYWNDEAASRDLMRAGSIVTGDLARRDHDGYFWFEGRAGDMIKSAGYRIGPFEIESALLRHPAVAEAAVVGKPDDMRGEIVKAWITLRPGFSGTDALSTELVELVRAKLGRHQYPREITFVDNLPKTETGKIQRFMLREKT</sequence>
<evidence type="ECO:0000256" key="4">
    <source>
        <dbReference type="ARBA" id="ARBA00022840"/>
    </source>
</evidence>
<dbReference type="Gene3D" id="3.40.50.12780">
    <property type="entry name" value="N-terminal domain of ligase-like"/>
    <property type="match status" value="1"/>
</dbReference>
<dbReference type="GO" id="GO:0006637">
    <property type="term" value="P:acyl-CoA metabolic process"/>
    <property type="evidence" value="ECO:0007669"/>
    <property type="project" value="TreeGrafter"/>
</dbReference>
<evidence type="ECO:0000259" key="5">
    <source>
        <dbReference type="Pfam" id="PF00501"/>
    </source>
</evidence>
<feature type="domain" description="AMP-dependent synthetase/ligase" evidence="5">
    <location>
        <begin position="44"/>
        <end position="390"/>
    </location>
</feature>
<dbReference type="InterPro" id="IPR025110">
    <property type="entry name" value="AMP-bd_C"/>
</dbReference>
<dbReference type="InterPro" id="IPR042099">
    <property type="entry name" value="ANL_N_sf"/>
</dbReference>
<dbReference type="EC" id="6.2.1.1" evidence="7"/>
<dbReference type="Gene3D" id="3.30.300.30">
    <property type="match status" value="1"/>
</dbReference>
<dbReference type="RefSeq" id="WP_096354829.1">
    <property type="nucleotide sequence ID" value="NZ_AP014946.1"/>
</dbReference>
<dbReference type="SUPFAM" id="SSF56801">
    <property type="entry name" value="Acetyl-CoA synthetase-like"/>
    <property type="match status" value="1"/>
</dbReference>
<reference evidence="7 8" key="1">
    <citation type="submission" date="2015-08" db="EMBL/GenBank/DDBJ databases">
        <title>Investigation of the bacterial diversity of lava forest soil.</title>
        <authorList>
            <person name="Lee J.S."/>
        </authorList>
    </citation>
    <scope>NUCLEOTIDE SEQUENCE [LARGE SCALE GENOMIC DNA]</scope>
    <source>
        <strain evidence="7 8">GJW-30</strain>
    </source>
</reference>
<dbReference type="EMBL" id="AP014946">
    <property type="protein sequence ID" value="BAT59449.1"/>
    <property type="molecule type" value="Genomic_DNA"/>
</dbReference>
<evidence type="ECO:0000256" key="3">
    <source>
        <dbReference type="ARBA" id="ARBA00022741"/>
    </source>
</evidence>
<dbReference type="OrthoDB" id="9803968at2"/>
<evidence type="ECO:0000313" key="7">
    <source>
        <dbReference type="EMBL" id="BAT59449.1"/>
    </source>
</evidence>
<gene>
    <name evidence="7" type="primary">acsA_3</name>
    <name evidence="7" type="ORF">GJW-30_1_01982</name>
</gene>
<dbReference type="InterPro" id="IPR045851">
    <property type="entry name" value="AMP-bd_C_sf"/>
</dbReference>
<dbReference type="GO" id="GO:0004321">
    <property type="term" value="F:fatty-acyl-CoA synthase activity"/>
    <property type="evidence" value="ECO:0007669"/>
    <property type="project" value="TreeGrafter"/>
</dbReference>
<dbReference type="Pfam" id="PF00501">
    <property type="entry name" value="AMP-binding"/>
    <property type="match status" value="1"/>
</dbReference>
<accession>A0A0S3PU31</accession>
<dbReference type="InterPro" id="IPR020845">
    <property type="entry name" value="AMP-binding_CS"/>
</dbReference>
<dbReference type="FunFam" id="3.30.300.30:FF:000005">
    <property type="entry name" value="Acyl-coenzyme A synthetase ACSM5, mitochondrial"/>
    <property type="match status" value="1"/>
</dbReference>
<dbReference type="Proteomes" id="UP000236884">
    <property type="component" value="Chromosome"/>
</dbReference>
<keyword evidence="3" id="KW-0547">Nucleotide-binding</keyword>
<evidence type="ECO:0000256" key="2">
    <source>
        <dbReference type="ARBA" id="ARBA00022598"/>
    </source>
</evidence>
<dbReference type="PROSITE" id="PS00455">
    <property type="entry name" value="AMP_BINDING"/>
    <property type="match status" value="1"/>
</dbReference>
<keyword evidence="4" id="KW-0067">ATP-binding</keyword>
<dbReference type="InterPro" id="IPR000873">
    <property type="entry name" value="AMP-dep_synth/lig_dom"/>
</dbReference>
<dbReference type="KEGG" id="vgo:GJW-30_1_01982"/>
<dbReference type="InterPro" id="IPR051087">
    <property type="entry name" value="Mitochondrial_ACSM"/>
</dbReference>
<evidence type="ECO:0000256" key="1">
    <source>
        <dbReference type="ARBA" id="ARBA00006432"/>
    </source>
</evidence>
<protein>
    <submittedName>
        <fullName evidence="7">Acetyl-coenzyme A synthetase</fullName>
        <ecNumber evidence="7">6.2.1.1</ecNumber>
    </submittedName>
</protein>
<dbReference type="PANTHER" id="PTHR43605:SF10">
    <property type="entry name" value="ACYL-COA SYNTHETASE MEDIUM CHAIN FAMILY MEMBER 3"/>
    <property type="match status" value="1"/>
</dbReference>
<evidence type="ECO:0000259" key="6">
    <source>
        <dbReference type="Pfam" id="PF13193"/>
    </source>
</evidence>
<proteinExistence type="inferred from homology"/>
<dbReference type="GO" id="GO:0006633">
    <property type="term" value="P:fatty acid biosynthetic process"/>
    <property type="evidence" value="ECO:0007669"/>
    <property type="project" value="TreeGrafter"/>
</dbReference>
<keyword evidence="8" id="KW-1185">Reference proteome</keyword>
<comment type="similarity">
    <text evidence="1">Belongs to the ATP-dependent AMP-binding enzyme family.</text>
</comment>
<dbReference type="AlphaFoldDB" id="A0A0S3PU31"/>
<name>A0A0S3PU31_9BRAD</name>